<dbReference type="AlphaFoldDB" id="A0A0F9I3Q7"/>
<reference evidence="2" key="1">
    <citation type="journal article" date="2015" name="Nature">
        <title>Complex archaea that bridge the gap between prokaryotes and eukaryotes.</title>
        <authorList>
            <person name="Spang A."/>
            <person name="Saw J.H."/>
            <person name="Jorgensen S.L."/>
            <person name="Zaremba-Niedzwiedzka K."/>
            <person name="Martijn J."/>
            <person name="Lind A.E."/>
            <person name="van Eijk R."/>
            <person name="Schleper C."/>
            <person name="Guy L."/>
            <person name="Ettema T.J."/>
        </authorList>
    </citation>
    <scope>NUCLEOTIDE SEQUENCE</scope>
</reference>
<organism evidence="2">
    <name type="scientific">marine sediment metagenome</name>
    <dbReference type="NCBI Taxonomy" id="412755"/>
    <lineage>
        <taxon>unclassified sequences</taxon>
        <taxon>metagenomes</taxon>
        <taxon>ecological metagenomes</taxon>
    </lineage>
</organism>
<evidence type="ECO:0000256" key="1">
    <source>
        <dbReference type="SAM" id="MobiDB-lite"/>
    </source>
</evidence>
<evidence type="ECO:0000313" key="2">
    <source>
        <dbReference type="EMBL" id="KKM22142.1"/>
    </source>
</evidence>
<sequence>MKSYKLKSGKFIESDALRQYEDSGLSESEISKVYAISRQHLHNIRKKLNCLVRFRSDRGVSRKSGGEKRSVRAGNARKRYKKKELVQKHCYFCKGLWDPKDGIHVTDKHNENKYVCGNCCRMKFDGEELKEEEKKEKWRDS</sequence>
<gene>
    <name evidence="2" type="ORF">LCGC14_1628300</name>
</gene>
<name>A0A0F9I3Q7_9ZZZZ</name>
<feature type="compositionally biased region" description="Basic and acidic residues" evidence="1">
    <location>
        <begin position="58"/>
        <end position="70"/>
    </location>
</feature>
<feature type="region of interest" description="Disordered" evidence="1">
    <location>
        <begin position="58"/>
        <end position="78"/>
    </location>
</feature>
<dbReference type="EMBL" id="LAZR01013398">
    <property type="protein sequence ID" value="KKM22142.1"/>
    <property type="molecule type" value="Genomic_DNA"/>
</dbReference>
<accession>A0A0F9I3Q7</accession>
<proteinExistence type="predicted"/>
<protein>
    <submittedName>
        <fullName evidence="2">Uncharacterized protein</fullName>
    </submittedName>
</protein>
<comment type="caution">
    <text evidence="2">The sequence shown here is derived from an EMBL/GenBank/DDBJ whole genome shotgun (WGS) entry which is preliminary data.</text>
</comment>